<evidence type="ECO:0000256" key="2">
    <source>
        <dbReference type="ARBA" id="ARBA00023002"/>
    </source>
</evidence>
<dbReference type="InterPro" id="IPR013328">
    <property type="entry name" value="6PGD_dom2"/>
</dbReference>
<dbReference type="PROSITE" id="PS00895">
    <property type="entry name" value="3_HYDROXYISOBUT_DH"/>
    <property type="match status" value="1"/>
</dbReference>
<dbReference type="InterPro" id="IPR006115">
    <property type="entry name" value="6PGDH_NADP-bd"/>
</dbReference>
<dbReference type="RefSeq" id="WP_170031733.1">
    <property type="nucleotide sequence ID" value="NZ_FNDU01000006.1"/>
</dbReference>
<dbReference type="AlphaFoldDB" id="A0A1G8J5X3"/>
<dbReference type="InterPro" id="IPR015815">
    <property type="entry name" value="HIBADH-related"/>
</dbReference>
<dbReference type="GO" id="GO:0016491">
    <property type="term" value="F:oxidoreductase activity"/>
    <property type="evidence" value="ECO:0007669"/>
    <property type="project" value="UniProtKB-KW"/>
</dbReference>
<dbReference type="InterPro" id="IPR008927">
    <property type="entry name" value="6-PGluconate_DH-like_C_sf"/>
</dbReference>
<keyword evidence="2" id="KW-0560">Oxidoreductase</keyword>
<organism evidence="7 8">
    <name type="scientific">Alteribacillus bidgolensis</name>
    <dbReference type="NCBI Taxonomy" id="930129"/>
    <lineage>
        <taxon>Bacteria</taxon>
        <taxon>Bacillati</taxon>
        <taxon>Bacillota</taxon>
        <taxon>Bacilli</taxon>
        <taxon>Bacillales</taxon>
        <taxon>Bacillaceae</taxon>
        <taxon>Alteribacillus</taxon>
    </lineage>
</organism>
<evidence type="ECO:0000256" key="3">
    <source>
        <dbReference type="ARBA" id="ARBA00023027"/>
    </source>
</evidence>
<keyword evidence="8" id="KW-1185">Reference proteome</keyword>
<protein>
    <submittedName>
        <fullName evidence="7">3-hydroxyisobutyrate dehydrogenase</fullName>
    </submittedName>
</protein>
<dbReference type="Proteomes" id="UP000199017">
    <property type="component" value="Unassembled WGS sequence"/>
</dbReference>
<dbReference type="InterPro" id="IPR029154">
    <property type="entry name" value="HIBADH-like_NADP-bd"/>
</dbReference>
<keyword evidence="3" id="KW-0520">NAD</keyword>
<dbReference type="Pfam" id="PF03446">
    <property type="entry name" value="NAD_binding_2"/>
    <property type="match status" value="1"/>
</dbReference>
<dbReference type="Gene3D" id="3.40.50.720">
    <property type="entry name" value="NAD(P)-binding Rossmann-like Domain"/>
    <property type="match status" value="1"/>
</dbReference>
<evidence type="ECO:0000259" key="5">
    <source>
        <dbReference type="Pfam" id="PF03446"/>
    </source>
</evidence>
<dbReference type="EMBL" id="FNDU01000006">
    <property type="protein sequence ID" value="SDI26678.1"/>
    <property type="molecule type" value="Genomic_DNA"/>
</dbReference>
<dbReference type="Gene3D" id="1.10.1040.10">
    <property type="entry name" value="N-(1-d-carboxylethyl)-l-norvaline Dehydrogenase, domain 2"/>
    <property type="match status" value="1"/>
</dbReference>
<dbReference type="GO" id="GO:0050661">
    <property type="term" value="F:NADP binding"/>
    <property type="evidence" value="ECO:0007669"/>
    <property type="project" value="InterPro"/>
</dbReference>
<dbReference type="PANTHER" id="PTHR43060">
    <property type="entry name" value="3-HYDROXYISOBUTYRATE DEHYDROGENASE-LIKE 1, MITOCHONDRIAL-RELATED"/>
    <property type="match status" value="1"/>
</dbReference>
<dbReference type="InterPro" id="IPR002204">
    <property type="entry name" value="3-OH-isobutyrate_DH-rel_CS"/>
</dbReference>
<accession>A0A1G8J5X3</accession>
<dbReference type="PIRSF" id="PIRSF000103">
    <property type="entry name" value="HIBADH"/>
    <property type="match status" value="1"/>
</dbReference>
<evidence type="ECO:0000313" key="8">
    <source>
        <dbReference type="Proteomes" id="UP000199017"/>
    </source>
</evidence>
<dbReference type="SUPFAM" id="SSF48179">
    <property type="entry name" value="6-phosphogluconate dehydrogenase C-terminal domain-like"/>
    <property type="match status" value="1"/>
</dbReference>
<sequence>MKKLGFIGLGNMGMPMAHNLIKAGYEVNGFNRSKGKEKTFEEFGGKAGLEMTELVESVDVVMTCLPMPDDVERIILGENGVLEHADEGTLIIDFSTVSPSLHTRIEQAAEKNGVRYLDAPISGGTTGAEAGTLAIMVGGKNSAFEEAKEYFDVVGANVTHCGPIGQGTKVKLLNQYMVGLHTAAVGETLYLAEKSGLDHDLVYNVLSNGFGQSKIFDRHYSQFISQNKDEPGFALQLLLKDLGLAKEMAGESNVSLTAGPNVLQMFEQANEKGLGEKDMSALYQYVKQQEQ</sequence>
<feature type="domain" description="6-phosphogluconate dehydrogenase NADP-binding" evidence="5">
    <location>
        <begin position="3"/>
        <end position="162"/>
    </location>
</feature>
<feature type="active site" evidence="4">
    <location>
        <position position="171"/>
    </location>
</feature>
<comment type="similarity">
    <text evidence="1">Belongs to the HIBADH-related family.</text>
</comment>
<dbReference type="PANTHER" id="PTHR43060:SF15">
    <property type="entry name" value="3-HYDROXYISOBUTYRATE DEHYDROGENASE-LIKE 1, MITOCHONDRIAL-RELATED"/>
    <property type="match status" value="1"/>
</dbReference>
<evidence type="ECO:0000256" key="4">
    <source>
        <dbReference type="PIRSR" id="PIRSR000103-1"/>
    </source>
</evidence>
<dbReference type="Pfam" id="PF14833">
    <property type="entry name" value="NAD_binding_11"/>
    <property type="match status" value="1"/>
</dbReference>
<dbReference type="STRING" id="930129.SAMN05216352_10659"/>
<evidence type="ECO:0000313" key="7">
    <source>
        <dbReference type="EMBL" id="SDI26678.1"/>
    </source>
</evidence>
<feature type="domain" description="3-hydroxyisobutyrate dehydrogenase-like NAD-binding" evidence="6">
    <location>
        <begin position="165"/>
        <end position="285"/>
    </location>
</feature>
<dbReference type="InterPro" id="IPR036291">
    <property type="entry name" value="NAD(P)-bd_dom_sf"/>
</dbReference>
<dbReference type="GO" id="GO:0051287">
    <property type="term" value="F:NAD binding"/>
    <property type="evidence" value="ECO:0007669"/>
    <property type="project" value="InterPro"/>
</dbReference>
<dbReference type="GO" id="GO:0016054">
    <property type="term" value="P:organic acid catabolic process"/>
    <property type="evidence" value="ECO:0007669"/>
    <property type="project" value="UniProtKB-ARBA"/>
</dbReference>
<evidence type="ECO:0000259" key="6">
    <source>
        <dbReference type="Pfam" id="PF14833"/>
    </source>
</evidence>
<proteinExistence type="inferred from homology"/>
<reference evidence="7 8" key="1">
    <citation type="submission" date="2016-10" db="EMBL/GenBank/DDBJ databases">
        <authorList>
            <person name="de Groot N.N."/>
        </authorList>
    </citation>
    <scope>NUCLEOTIDE SEQUENCE [LARGE SCALE GENOMIC DNA]</scope>
    <source>
        <strain evidence="8">P4B,CCM 7963,CECT 7998,DSM 25260,IBRC-M 10614,KCTC 13821</strain>
    </source>
</reference>
<dbReference type="SUPFAM" id="SSF51735">
    <property type="entry name" value="NAD(P)-binding Rossmann-fold domains"/>
    <property type="match status" value="1"/>
</dbReference>
<name>A0A1G8J5X3_9BACI</name>
<evidence type="ECO:0000256" key="1">
    <source>
        <dbReference type="ARBA" id="ARBA00009080"/>
    </source>
</evidence>
<gene>
    <name evidence="7" type="ORF">SAMN05216352_10659</name>
</gene>